<sequence length="90" mass="9912">MALQMDYNDGVNDYPEAYLRVLMMSSDHGTINVMFATYADAATRWANPSDILTTTPESFAYQDTIDGSNPLAQSYALLKSRSTYSGALDV</sequence>
<reference evidence="1 2" key="1">
    <citation type="submission" date="2023-08" db="EMBL/GenBank/DDBJ databases">
        <title>The draft genome sequence of Paracraurococcus sp. LOR1-02.</title>
        <authorList>
            <person name="Kingkaew E."/>
            <person name="Tanasupawat S."/>
        </authorList>
    </citation>
    <scope>NUCLEOTIDE SEQUENCE [LARGE SCALE GENOMIC DNA]</scope>
    <source>
        <strain evidence="1 2">LOR1-02</strain>
    </source>
</reference>
<dbReference type="RefSeq" id="WP_305105892.1">
    <property type="nucleotide sequence ID" value="NZ_JAUTWS010000023.1"/>
</dbReference>
<keyword evidence="2" id="KW-1185">Reference proteome</keyword>
<gene>
    <name evidence="1" type="ORF">Q7A36_21965</name>
</gene>
<proteinExistence type="predicted"/>
<organism evidence="1 2">
    <name type="scientific">Paracraurococcus lichenis</name>
    <dbReference type="NCBI Taxonomy" id="3064888"/>
    <lineage>
        <taxon>Bacteria</taxon>
        <taxon>Pseudomonadati</taxon>
        <taxon>Pseudomonadota</taxon>
        <taxon>Alphaproteobacteria</taxon>
        <taxon>Acetobacterales</taxon>
        <taxon>Roseomonadaceae</taxon>
        <taxon>Paracraurococcus</taxon>
    </lineage>
</organism>
<dbReference type="Proteomes" id="UP001243009">
    <property type="component" value="Unassembled WGS sequence"/>
</dbReference>
<comment type="caution">
    <text evidence="1">The sequence shown here is derived from an EMBL/GenBank/DDBJ whole genome shotgun (WGS) entry which is preliminary data.</text>
</comment>
<evidence type="ECO:0000313" key="2">
    <source>
        <dbReference type="Proteomes" id="UP001243009"/>
    </source>
</evidence>
<evidence type="ECO:0000313" key="1">
    <source>
        <dbReference type="EMBL" id="MDO9711034.1"/>
    </source>
</evidence>
<dbReference type="EMBL" id="JAUTWS010000023">
    <property type="protein sequence ID" value="MDO9711034.1"/>
    <property type="molecule type" value="Genomic_DNA"/>
</dbReference>
<accession>A0ABT9E4E0</accession>
<protein>
    <submittedName>
        <fullName evidence="1">Uncharacterized protein</fullName>
    </submittedName>
</protein>
<name>A0ABT9E4E0_9PROT</name>